<keyword evidence="8" id="KW-0863">Zinc-finger</keyword>
<dbReference type="InterPro" id="IPR013083">
    <property type="entry name" value="Znf_RING/FYVE/PHD"/>
</dbReference>
<reference evidence="17" key="1">
    <citation type="submission" date="2016-05" db="EMBL/GenBank/DDBJ databases">
        <title>Comparative genomics of biotechnologically important yeasts.</title>
        <authorList>
            <consortium name="DOE Joint Genome Institute"/>
            <person name="Riley R."/>
            <person name="Haridas S."/>
            <person name="Wolfe K.H."/>
            <person name="Lopes M.R."/>
            <person name="Hittinger C.T."/>
            <person name="Goker M."/>
            <person name="Salamov A."/>
            <person name="Wisecaver J."/>
            <person name="Long T.M."/>
            <person name="Aerts A.L."/>
            <person name="Barry K."/>
            <person name="Choi C."/>
            <person name="Clum A."/>
            <person name="Coughlan A.Y."/>
            <person name="Deshpande S."/>
            <person name="Douglass A.P."/>
            <person name="Hanson S.J."/>
            <person name="Klenk H.-P."/>
            <person name="Labutti K."/>
            <person name="Lapidus A."/>
            <person name="Lindquist E."/>
            <person name="Lipzen A."/>
            <person name="Meier-Kolthoff J.P."/>
            <person name="Ohm R.A."/>
            <person name="Otillar R.P."/>
            <person name="Pangilinan J."/>
            <person name="Peng Y."/>
            <person name="Rokas A."/>
            <person name="Rosa C.A."/>
            <person name="Scheuner C."/>
            <person name="Sibirny A.A."/>
            <person name="Slot J.C."/>
            <person name="Stielow J.B."/>
            <person name="Sun H."/>
            <person name="Kurtzman C.P."/>
            <person name="Blackwell M."/>
            <person name="Grigoriev I.V."/>
            <person name="Jeffries T.W."/>
        </authorList>
    </citation>
    <scope>NUCLEOTIDE SEQUENCE [LARGE SCALE GENOMIC DNA]</scope>
    <source>
        <strain evidence="17">NRRL Y-2460</strain>
    </source>
</reference>
<dbReference type="Gene3D" id="3.30.40.10">
    <property type="entry name" value="Zinc/RING finger domain, C3HC4 (zinc finger)"/>
    <property type="match status" value="1"/>
</dbReference>
<feature type="transmembrane region" description="Helical" evidence="14">
    <location>
        <begin position="163"/>
        <end position="185"/>
    </location>
</feature>
<dbReference type="SMART" id="SM00744">
    <property type="entry name" value="RINGv"/>
    <property type="match status" value="1"/>
</dbReference>
<dbReference type="AlphaFoldDB" id="A0A1E4TN82"/>
<dbReference type="InterPro" id="IPR011016">
    <property type="entry name" value="Znf_RING-CH"/>
</dbReference>
<keyword evidence="9" id="KW-0833">Ubl conjugation pathway</keyword>
<evidence type="ECO:0000256" key="11">
    <source>
        <dbReference type="ARBA" id="ARBA00022989"/>
    </source>
</evidence>
<comment type="subcellular location">
    <subcellularLocation>
        <location evidence="2">Membrane</location>
        <topology evidence="2">Multi-pass membrane protein</topology>
    </subcellularLocation>
</comment>
<keyword evidence="12 14" id="KW-0472">Membrane</keyword>
<dbReference type="GO" id="GO:0008270">
    <property type="term" value="F:zinc ion binding"/>
    <property type="evidence" value="ECO:0007669"/>
    <property type="project" value="UniProtKB-KW"/>
</dbReference>
<feature type="transmembrane region" description="Helical" evidence="14">
    <location>
        <begin position="872"/>
        <end position="896"/>
    </location>
</feature>
<comment type="catalytic activity">
    <reaction evidence="1">
        <text>S-ubiquitinyl-[E2 ubiquitin-conjugating enzyme]-L-cysteine + [acceptor protein]-L-lysine = [E2 ubiquitin-conjugating enzyme]-L-cysteine + N(6)-ubiquitinyl-[acceptor protein]-L-lysine.</text>
        <dbReference type="EC" id="2.3.2.27"/>
    </reaction>
</comment>
<proteinExistence type="predicted"/>
<evidence type="ECO:0000256" key="8">
    <source>
        <dbReference type="ARBA" id="ARBA00022771"/>
    </source>
</evidence>
<dbReference type="GO" id="GO:0036503">
    <property type="term" value="P:ERAD pathway"/>
    <property type="evidence" value="ECO:0007669"/>
    <property type="project" value="TreeGrafter"/>
</dbReference>
<feature type="transmembrane region" description="Helical" evidence="14">
    <location>
        <begin position="485"/>
        <end position="504"/>
    </location>
</feature>
<comment type="pathway">
    <text evidence="3">Protein modification; protein ubiquitination.</text>
</comment>
<name>A0A1E4TN82_PACTA</name>
<dbReference type="EMBL" id="KV454018">
    <property type="protein sequence ID" value="ODV93210.1"/>
    <property type="molecule type" value="Genomic_DNA"/>
</dbReference>
<evidence type="ECO:0000256" key="13">
    <source>
        <dbReference type="SAM" id="MobiDB-lite"/>
    </source>
</evidence>
<keyword evidence="5" id="KW-0808">Transferase</keyword>
<feature type="compositionally biased region" description="Basic and acidic residues" evidence="13">
    <location>
        <begin position="984"/>
        <end position="994"/>
    </location>
</feature>
<feature type="transmembrane region" description="Helical" evidence="14">
    <location>
        <begin position="689"/>
        <end position="707"/>
    </location>
</feature>
<dbReference type="CDD" id="cd16702">
    <property type="entry name" value="RING_CH-C4HC3_MARCH6"/>
    <property type="match status" value="1"/>
</dbReference>
<dbReference type="Proteomes" id="UP000094236">
    <property type="component" value="Unassembled WGS sequence"/>
</dbReference>
<dbReference type="PANTHER" id="PTHR13145:SF0">
    <property type="entry name" value="E3 UBIQUITIN-PROTEIN LIGASE MARCHF6"/>
    <property type="match status" value="1"/>
</dbReference>
<dbReference type="PROSITE" id="PS51292">
    <property type="entry name" value="ZF_RING_CH"/>
    <property type="match status" value="1"/>
</dbReference>
<feature type="transmembrane region" description="Helical" evidence="14">
    <location>
        <begin position="524"/>
        <end position="541"/>
    </location>
</feature>
<feature type="region of interest" description="Disordered" evidence="13">
    <location>
        <begin position="984"/>
        <end position="1022"/>
    </location>
</feature>
<feature type="transmembrane region" description="Helical" evidence="14">
    <location>
        <begin position="591"/>
        <end position="613"/>
    </location>
</feature>
<keyword evidence="11 14" id="KW-1133">Transmembrane helix</keyword>
<dbReference type="Pfam" id="PF12906">
    <property type="entry name" value="RINGv"/>
    <property type="match status" value="1"/>
</dbReference>
<dbReference type="GO" id="GO:0005789">
    <property type="term" value="C:endoplasmic reticulum membrane"/>
    <property type="evidence" value="ECO:0007669"/>
    <property type="project" value="TreeGrafter"/>
</dbReference>
<evidence type="ECO:0000256" key="9">
    <source>
        <dbReference type="ARBA" id="ARBA00022786"/>
    </source>
</evidence>
<keyword evidence="10" id="KW-0862">Zinc</keyword>
<evidence type="ECO:0000256" key="12">
    <source>
        <dbReference type="ARBA" id="ARBA00023136"/>
    </source>
</evidence>
<protein>
    <recommendedName>
        <fullName evidence="4">RING-type E3 ubiquitin transferase</fullName>
        <ecNumber evidence="4">2.3.2.27</ecNumber>
    </recommendedName>
</protein>
<dbReference type="OrthoDB" id="1108038at2759"/>
<feature type="compositionally biased region" description="Acidic residues" evidence="13">
    <location>
        <begin position="289"/>
        <end position="320"/>
    </location>
</feature>
<feature type="transmembrane region" description="Helical" evidence="14">
    <location>
        <begin position="932"/>
        <end position="953"/>
    </location>
</feature>
<evidence type="ECO:0000313" key="16">
    <source>
        <dbReference type="EMBL" id="ODV93210.1"/>
    </source>
</evidence>
<accession>A0A1E4TN82</accession>
<feature type="transmembrane region" description="Helical" evidence="14">
    <location>
        <begin position="655"/>
        <end position="677"/>
    </location>
</feature>
<feature type="transmembrane region" description="Helical" evidence="14">
    <location>
        <begin position="1142"/>
        <end position="1163"/>
    </location>
</feature>
<keyword evidence="6 14" id="KW-0812">Transmembrane</keyword>
<evidence type="ECO:0000256" key="1">
    <source>
        <dbReference type="ARBA" id="ARBA00000900"/>
    </source>
</evidence>
<feature type="transmembrane region" description="Helical" evidence="14">
    <location>
        <begin position="1048"/>
        <end position="1067"/>
    </location>
</feature>
<evidence type="ECO:0000259" key="15">
    <source>
        <dbReference type="PROSITE" id="PS51292"/>
    </source>
</evidence>
<evidence type="ECO:0000256" key="14">
    <source>
        <dbReference type="SAM" id="Phobius"/>
    </source>
</evidence>
<evidence type="ECO:0000256" key="4">
    <source>
        <dbReference type="ARBA" id="ARBA00012483"/>
    </source>
</evidence>
<evidence type="ECO:0000256" key="6">
    <source>
        <dbReference type="ARBA" id="ARBA00022692"/>
    </source>
</evidence>
<dbReference type="STRING" id="669874.A0A1E4TN82"/>
<keyword evidence="17" id="KW-1185">Reference proteome</keyword>
<evidence type="ECO:0000256" key="7">
    <source>
        <dbReference type="ARBA" id="ARBA00022723"/>
    </source>
</evidence>
<organism evidence="16 17">
    <name type="scientific">Pachysolen tannophilus NRRL Y-2460</name>
    <dbReference type="NCBI Taxonomy" id="669874"/>
    <lineage>
        <taxon>Eukaryota</taxon>
        <taxon>Fungi</taxon>
        <taxon>Dikarya</taxon>
        <taxon>Ascomycota</taxon>
        <taxon>Saccharomycotina</taxon>
        <taxon>Pichiomycetes</taxon>
        <taxon>Pachysolenaceae</taxon>
        <taxon>Pachysolen</taxon>
    </lineage>
</organism>
<evidence type="ECO:0000256" key="3">
    <source>
        <dbReference type="ARBA" id="ARBA00004906"/>
    </source>
</evidence>
<dbReference type="EC" id="2.3.2.27" evidence="4"/>
<evidence type="ECO:0000313" key="17">
    <source>
        <dbReference type="Proteomes" id="UP000094236"/>
    </source>
</evidence>
<dbReference type="SUPFAM" id="SSF57850">
    <property type="entry name" value="RING/U-box"/>
    <property type="match status" value="1"/>
</dbReference>
<feature type="domain" description="RING-CH-type" evidence="15">
    <location>
        <begin position="2"/>
        <end position="64"/>
    </location>
</feature>
<dbReference type="GO" id="GO:0061630">
    <property type="term" value="F:ubiquitin protein ligase activity"/>
    <property type="evidence" value="ECO:0007669"/>
    <property type="project" value="UniProtKB-EC"/>
</dbReference>
<feature type="region of interest" description="Disordered" evidence="13">
    <location>
        <begin position="281"/>
        <end position="324"/>
    </location>
</feature>
<feature type="compositionally biased region" description="Acidic residues" evidence="13">
    <location>
        <begin position="995"/>
        <end position="1007"/>
    </location>
</feature>
<gene>
    <name evidence="16" type="ORF">PACTADRAFT_51830</name>
</gene>
<sequence length="1274" mass="146980">MSSAGDEPVCRICRCESSEDDPLYYPCKCRGSVKYVHQNCLITWLETSKRPEKCDICKTPYIFELILPDNIPDKLPTSVIIRENLKKVIKGPISKTLSIVTGIIFILLQIPLYFVLCIRFFNFVIDDQLLKKSLTQTLLAGDCDTLPYDFEINLPNLWECFKFSFSIGLNSTLILLVSLIGIFVFHEWVSRDSGFEKLMNKNIGSEKINRMLDKTIRDVLLNNPNLNEEQRRQLMNLYDLSVLIQGRDIAMVDASDEQLEREYQRLRDTAAQVIAGVQQIQEAERAEREEDNEEEVEVDDDDDDSDEQEEEEEEEDEDAVADNGHHLYVDEDEEEAEVVEEDPVALAVAPLPAPQVQQLPPLINDEILEDDEDDDVQGLLFGFQVDIPPSMSIKIAICADAAISIILFLIYFLPSLIGILELSGIYHICRTFLILAGASISSNIPLSTKIQQYLDVVFNYAIKPIDKLAQDIITRGLPSSNIKRAIPLILNVFIFLAGVKFAMYKLETSYRMMLIPLRSIKRNIYFVLFDIYAILKVYTIFSIELIYFPAICGFLIDLVSSPIFLPAENYNFKDSKFLTSSLFFTFLRNDYFLRFIIYWITGTLYMSWFALYVGLLRTYVIRRGVLFFIRSPDDPNSRLVHDALVRPFLLQLSRIALSGFVYAVFITVYIGVVTFGTRLLTEKLFPMKIKLISTFFFTAAYTIFYKLKKPFVPLVTKYVRIYWYFAFNYCCETLRLSSFMVGKDNINERGYIHYRSLYHRFFKREKPNYDRPVSAKSVSSYLRDNPQVNAVFIPNGDFIRAPDNDNVSRLYLKKLFVVVTSDDKLLKTKENQNKNKNRKERVDNLLGDEDEVDNVTTHTVVYRPPNFGYRNILLLCMLWIFAIILICGFLITANIIGTPISFFLSLGSKILPNWSLNLILLGSFSEHKVENWFLTLNLSSIFFGALIELYTLLKFDSTYHVSTVQEIKRGAPLIDGNYRQERNGLRQEENRNAEENDDDDDENEGEQEEHINGVDDNDNDNAGRVDIEAEVEDNRHIQRNLEKLSKKLFNTLCFSLGILIWLSWIYFVHKYCITAAFKLYILHQGPTVPSLQGEPHLGFINEIKAFKTINIDSFTEIVKETIALTREFLTLPESATSTEIRYFWALHLFFSSITIVPLLLNCYKYYNMDSEHYSKVLRPSLERVVVVQILGTIVTILENLIKNENSGGIADLISNSITGKSNPIFYVNSHLSLFLFHSIYAISNWYDEFIKFSNDEIKLEYYAIGRRVINYGED</sequence>
<feature type="transmembrane region" description="Helical" evidence="14">
    <location>
        <begin position="96"/>
        <end position="121"/>
    </location>
</feature>
<evidence type="ECO:0000256" key="5">
    <source>
        <dbReference type="ARBA" id="ARBA00022679"/>
    </source>
</evidence>
<evidence type="ECO:0000256" key="2">
    <source>
        <dbReference type="ARBA" id="ARBA00004141"/>
    </source>
</evidence>
<evidence type="ECO:0000256" key="10">
    <source>
        <dbReference type="ARBA" id="ARBA00022833"/>
    </source>
</evidence>
<dbReference type="PANTHER" id="PTHR13145">
    <property type="entry name" value="SSM4 PROTEIN"/>
    <property type="match status" value="1"/>
</dbReference>
<keyword evidence="7" id="KW-0479">Metal-binding</keyword>